<keyword evidence="1" id="KW-0812">Transmembrane</keyword>
<dbReference type="InterPro" id="IPR045749">
    <property type="entry name" value="DUF6090"/>
</dbReference>
<feature type="transmembrane region" description="Helical" evidence="1">
    <location>
        <begin position="21"/>
        <end position="42"/>
    </location>
</feature>
<evidence type="ECO:0000313" key="3">
    <source>
        <dbReference type="Proteomes" id="UP000216840"/>
    </source>
</evidence>
<name>A0A265URZ5_9FLAO</name>
<keyword evidence="1" id="KW-1133">Transmembrane helix</keyword>
<evidence type="ECO:0000313" key="2">
    <source>
        <dbReference type="EMBL" id="OZV68002.1"/>
    </source>
</evidence>
<dbReference type="Pfam" id="PF19578">
    <property type="entry name" value="DUF6090"/>
    <property type="match status" value="1"/>
</dbReference>
<keyword evidence="3" id="KW-1185">Reference proteome</keyword>
<protein>
    <submittedName>
        <fullName evidence="2">Uncharacterized protein</fullName>
    </submittedName>
</protein>
<dbReference type="AlphaFoldDB" id="A0A265URZ5"/>
<gene>
    <name evidence="2" type="ORF">CA834_10140</name>
</gene>
<sequence>MIKFFRKIRQKTLTENKFYKYLLYAIGEIILVVIGILIALQINNWNQEQQDRKKENQILLQLRSEFEENLQELERKDVMRERMISSAEKLFKIKNEENYTEIPLDSLRLYIAYTYNTPTFDPVLGTTNELLSSGKLYIIKNNALKTKLTNWSGQVDRLREYEQDLRQYNMNNYDPFLTQNFSVKDLFDGVYQEKEYYINKKNRENAVKEFLENKDVDDYIFTIASTCDVTKQESFLVRNYLNDILRLIDNELKK</sequence>
<keyword evidence="1" id="KW-0472">Membrane</keyword>
<dbReference type="RefSeq" id="WP_094968591.1">
    <property type="nucleotide sequence ID" value="NZ_NGJN01000005.1"/>
</dbReference>
<reference evidence="2 3" key="1">
    <citation type="submission" date="2017-05" db="EMBL/GenBank/DDBJ databases">
        <title>The draft genome sequence of Idiomarina salinarum WNB302.</title>
        <authorList>
            <person name="Sun Y."/>
            <person name="Chen B."/>
            <person name="Du Z."/>
        </authorList>
    </citation>
    <scope>NUCLEOTIDE SEQUENCE [LARGE SCALE GENOMIC DNA]</scope>
    <source>
        <strain evidence="2 3">WNB302</strain>
    </source>
</reference>
<proteinExistence type="predicted"/>
<dbReference type="EMBL" id="NGJN01000005">
    <property type="protein sequence ID" value="OZV68002.1"/>
    <property type="molecule type" value="Genomic_DNA"/>
</dbReference>
<dbReference type="Proteomes" id="UP000216840">
    <property type="component" value="Unassembled WGS sequence"/>
</dbReference>
<dbReference type="OrthoDB" id="821805at2"/>
<evidence type="ECO:0000256" key="1">
    <source>
        <dbReference type="SAM" id="Phobius"/>
    </source>
</evidence>
<organism evidence="2 3">
    <name type="scientific">Winogradskyella aurantia</name>
    <dbReference type="NCBI Taxonomy" id="1915063"/>
    <lineage>
        <taxon>Bacteria</taxon>
        <taxon>Pseudomonadati</taxon>
        <taxon>Bacteroidota</taxon>
        <taxon>Flavobacteriia</taxon>
        <taxon>Flavobacteriales</taxon>
        <taxon>Flavobacteriaceae</taxon>
        <taxon>Winogradskyella</taxon>
    </lineage>
</organism>
<comment type="caution">
    <text evidence="2">The sequence shown here is derived from an EMBL/GenBank/DDBJ whole genome shotgun (WGS) entry which is preliminary data.</text>
</comment>
<accession>A0A265URZ5</accession>